<dbReference type="PROSITE" id="PS50109">
    <property type="entry name" value="HIS_KIN"/>
    <property type="match status" value="1"/>
</dbReference>
<dbReference type="GO" id="GO:0000155">
    <property type="term" value="F:phosphorelay sensor kinase activity"/>
    <property type="evidence" value="ECO:0007669"/>
    <property type="project" value="InterPro"/>
</dbReference>
<feature type="transmembrane region" description="Helical" evidence="11">
    <location>
        <begin position="178"/>
        <end position="201"/>
    </location>
</feature>
<sequence>MSSRRTLRRWLRRIFVVAGVLLAVVVSVAGYALAEVVERQDLVTEGYYDALHEAENLNLALVDTEVAVRSFERTGNTVSLETLENGVLAGGAPDPESGAIAALAEDEPAIEAAWARAAAAVDVWFVGYVEPAVASEQAGMPVDTVSDGLYRDARTATDELIEVLESERAANLAVLDRWTATLFGAVVLLALCAILVSAWLWSMVERRVTRPVADLAAQVRHAATDSPETPIQMEGSGEVVGLARDVELMRRTLVSRTAEVEVSHAEVAASHTLLEQQAAALERSNRDLEQFAYVASHDLQEPLRKVASFTQLLKKRYGGQLDERADQYIDFAVDGAKRMQRLIQDLLGFSRVGRTPAPRTDVDLAHLLDQVTSEMSERIEESGATVSADALPTVRGQEVLLRQLLVNVVGNAIKFRDPDRAPEITLAAQDLGSAWEITCTDNGIGIDPQYADRVFVIFQRLHAKEVYEGTGIGLAMCKRIVEFHGGDISVEPAGTGGTTVRWTLAHEPEPEPVPHTADVDDDGRAATVG</sequence>
<evidence type="ECO:0000256" key="9">
    <source>
        <dbReference type="ARBA" id="ARBA00023012"/>
    </source>
</evidence>
<feature type="domain" description="HAMP" evidence="13">
    <location>
        <begin position="206"/>
        <end position="258"/>
    </location>
</feature>
<protein>
    <recommendedName>
        <fullName evidence="3">histidine kinase</fullName>
        <ecNumber evidence="3">2.7.13.3</ecNumber>
    </recommendedName>
</protein>
<evidence type="ECO:0000259" key="13">
    <source>
        <dbReference type="PROSITE" id="PS50885"/>
    </source>
</evidence>
<dbReference type="InterPro" id="IPR052162">
    <property type="entry name" value="Sensor_kinase/Photoreceptor"/>
</dbReference>
<evidence type="ECO:0000259" key="12">
    <source>
        <dbReference type="PROSITE" id="PS50109"/>
    </source>
</evidence>
<dbReference type="PANTHER" id="PTHR43304">
    <property type="entry name" value="PHYTOCHROME-LIKE PROTEIN CPH1"/>
    <property type="match status" value="1"/>
</dbReference>
<keyword evidence="11" id="KW-0472">Membrane</keyword>
<organism evidence="14 15">
    <name type="scientific">Paraoerskovia marina</name>
    <dbReference type="NCBI Taxonomy" id="545619"/>
    <lineage>
        <taxon>Bacteria</taxon>
        <taxon>Bacillati</taxon>
        <taxon>Actinomycetota</taxon>
        <taxon>Actinomycetes</taxon>
        <taxon>Micrococcales</taxon>
        <taxon>Cellulomonadaceae</taxon>
        <taxon>Paraoerskovia</taxon>
    </lineage>
</organism>
<dbReference type="InterPro" id="IPR004358">
    <property type="entry name" value="Sig_transdc_His_kin-like_C"/>
</dbReference>
<comment type="subcellular location">
    <subcellularLocation>
        <location evidence="2">Cell membrane</location>
    </subcellularLocation>
</comment>
<dbReference type="STRING" id="545619.SAMN04489860_1989"/>
<dbReference type="RefSeq" id="WP_083373013.1">
    <property type="nucleotide sequence ID" value="NZ_LT629776.1"/>
</dbReference>
<evidence type="ECO:0000256" key="4">
    <source>
        <dbReference type="ARBA" id="ARBA00022553"/>
    </source>
</evidence>
<dbReference type="CDD" id="cd00082">
    <property type="entry name" value="HisKA"/>
    <property type="match status" value="1"/>
</dbReference>
<evidence type="ECO:0000256" key="6">
    <source>
        <dbReference type="ARBA" id="ARBA00022692"/>
    </source>
</evidence>
<evidence type="ECO:0000256" key="3">
    <source>
        <dbReference type="ARBA" id="ARBA00012438"/>
    </source>
</evidence>
<dbReference type="SUPFAM" id="SSF55874">
    <property type="entry name" value="ATPase domain of HSP90 chaperone/DNA topoisomerase II/histidine kinase"/>
    <property type="match status" value="1"/>
</dbReference>
<dbReference type="InterPro" id="IPR005467">
    <property type="entry name" value="His_kinase_dom"/>
</dbReference>
<accession>A0A1H1TTF6</accession>
<dbReference type="PANTHER" id="PTHR43304:SF1">
    <property type="entry name" value="PAC DOMAIN-CONTAINING PROTEIN"/>
    <property type="match status" value="1"/>
</dbReference>
<keyword evidence="6 11" id="KW-0812">Transmembrane</keyword>
<keyword evidence="4" id="KW-0597">Phosphoprotein</keyword>
<dbReference type="eggNOG" id="COG4251">
    <property type="taxonomic scope" value="Bacteria"/>
</dbReference>
<evidence type="ECO:0000256" key="7">
    <source>
        <dbReference type="ARBA" id="ARBA00022777"/>
    </source>
</evidence>
<keyword evidence="15" id="KW-1185">Reference proteome</keyword>
<feature type="region of interest" description="Disordered" evidence="10">
    <location>
        <begin position="508"/>
        <end position="529"/>
    </location>
</feature>
<reference evidence="14 15" key="1">
    <citation type="submission" date="2016-10" db="EMBL/GenBank/DDBJ databases">
        <authorList>
            <person name="de Groot N.N."/>
        </authorList>
    </citation>
    <scope>NUCLEOTIDE SEQUENCE [LARGE SCALE GENOMIC DNA]</scope>
    <source>
        <strain evidence="14 15">DSM 22126</strain>
    </source>
</reference>
<proteinExistence type="predicted"/>
<evidence type="ECO:0000256" key="1">
    <source>
        <dbReference type="ARBA" id="ARBA00000085"/>
    </source>
</evidence>
<dbReference type="OrthoDB" id="9808408at2"/>
<dbReference type="Proteomes" id="UP000185663">
    <property type="component" value="Chromosome I"/>
</dbReference>
<dbReference type="SUPFAM" id="SSF47384">
    <property type="entry name" value="Homodimeric domain of signal transducing histidine kinase"/>
    <property type="match status" value="1"/>
</dbReference>
<dbReference type="InterPro" id="IPR036890">
    <property type="entry name" value="HATPase_C_sf"/>
</dbReference>
<evidence type="ECO:0000256" key="10">
    <source>
        <dbReference type="SAM" id="MobiDB-lite"/>
    </source>
</evidence>
<feature type="domain" description="Histidine kinase" evidence="12">
    <location>
        <begin position="294"/>
        <end position="508"/>
    </location>
</feature>
<dbReference type="SMART" id="SM00388">
    <property type="entry name" value="HisKA"/>
    <property type="match status" value="1"/>
</dbReference>
<dbReference type="InterPro" id="IPR003660">
    <property type="entry name" value="HAMP_dom"/>
</dbReference>
<evidence type="ECO:0000256" key="5">
    <source>
        <dbReference type="ARBA" id="ARBA00022679"/>
    </source>
</evidence>
<dbReference type="Pfam" id="PF00512">
    <property type="entry name" value="HisKA"/>
    <property type="match status" value="1"/>
</dbReference>
<keyword evidence="7" id="KW-0418">Kinase</keyword>
<dbReference type="AlphaFoldDB" id="A0A1H1TTF6"/>
<name>A0A1H1TTF6_9CELL</name>
<dbReference type="PROSITE" id="PS50885">
    <property type="entry name" value="HAMP"/>
    <property type="match status" value="1"/>
</dbReference>
<evidence type="ECO:0000313" key="14">
    <source>
        <dbReference type="EMBL" id="SDS63206.1"/>
    </source>
</evidence>
<gene>
    <name evidence="14" type="ORF">SAMN04489860_1989</name>
</gene>
<dbReference type="GO" id="GO:0005886">
    <property type="term" value="C:plasma membrane"/>
    <property type="evidence" value="ECO:0007669"/>
    <property type="project" value="UniProtKB-SubCell"/>
</dbReference>
<dbReference type="Gene3D" id="6.10.340.10">
    <property type="match status" value="1"/>
</dbReference>
<evidence type="ECO:0000313" key="15">
    <source>
        <dbReference type="Proteomes" id="UP000185663"/>
    </source>
</evidence>
<dbReference type="InterPro" id="IPR003661">
    <property type="entry name" value="HisK_dim/P_dom"/>
</dbReference>
<dbReference type="InterPro" id="IPR036097">
    <property type="entry name" value="HisK_dim/P_sf"/>
</dbReference>
<dbReference type="Gene3D" id="3.30.565.10">
    <property type="entry name" value="Histidine kinase-like ATPase, C-terminal domain"/>
    <property type="match status" value="1"/>
</dbReference>
<dbReference type="Pfam" id="PF02518">
    <property type="entry name" value="HATPase_c"/>
    <property type="match status" value="1"/>
</dbReference>
<dbReference type="InterPro" id="IPR003594">
    <property type="entry name" value="HATPase_dom"/>
</dbReference>
<dbReference type="EC" id="2.7.13.3" evidence="3"/>
<keyword evidence="8 11" id="KW-1133">Transmembrane helix</keyword>
<dbReference type="EMBL" id="LT629776">
    <property type="protein sequence ID" value="SDS63206.1"/>
    <property type="molecule type" value="Genomic_DNA"/>
</dbReference>
<dbReference type="Gene3D" id="1.10.287.130">
    <property type="match status" value="1"/>
</dbReference>
<keyword evidence="9" id="KW-0902">Two-component regulatory system</keyword>
<evidence type="ECO:0000256" key="11">
    <source>
        <dbReference type="SAM" id="Phobius"/>
    </source>
</evidence>
<evidence type="ECO:0000256" key="8">
    <source>
        <dbReference type="ARBA" id="ARBA00022989"/>
    </source>
</evidence>
<evidence type="ECO:0000256" key="2">
    <source>
        <dbReference type="ARBA" id="ARBA00004236"/>
    </source>
</evidence>
<comment type="catalytic activity">
    <reaction evidence="1">
        <text>ATP + protein L-histidine = ADP + protein N-phospho-L-histidine.</text>
        <dbReference type="EC" id="2.7.13.3"/>
    </reaction>
</comment>
<dbReference type="SMART" id="SM00387">
    <property type="entry name" value="HATPase_c"/>
    <property type="match status" value="1"/>
</dbReference>
<keyword evidence="5" id="KW-0808">Transferase</keyword>
<dbReference type="PRINTS" id="PR00344">
    <property type="entry name" value="BCTRLSENSOR"/>
</dbReference>